<gene>
    <name evidence="1" type="ORF">CEUSTIGMA_g9274.t1</name>
</gene>
<proteinExistence type="predicted"/>
<organism evidence="1 2">
    <name type="scientific">Chlamydomonas eustigma</name>
    <dbReference type="NCBI Taxonomy" id="1157962"/>
    <lineage>
        <taxon>Eukaryota</taxon>
        <taxon>Viridiplantae</taxon>
        <taxon>Chlorophyta</taxon>
        <taxon>core chlorophytes</taxon>
        <taxon>Chlorophyceae</taxon>
        <taxon>CS clade</taxon>
        <taxon>Chlamydomonadales</taxon>
        <taxon>Chlamydomonadaceae</taxon>
        <taxon>Chlamydomonas</taxon>
    </lineage>
</organism>
<dbReference type="AlphaFoldDB" id="A0A250XFN7"/>
<protein>
    <submittedName>
        <fullName evidence="1">Uncharacterized protein</fullName>
    </submittedName>
</protein>
<reference evidence="1 2" key="1">
    <citation type="submission" date="2017-08" db="EMBL/GenBank/DDBJ databases">
        <title>Acidophilic green algal genome provides insights into adaptation to an acidic environment.</title>
        <authorList>
            <person name="Hirooka S."/>
            <person name="Hirose Y."/>
            <person name="Kanesaki Y."/>
            <person name="Higuchi S."/>
            <person name="Fujiwara T."/>
            <person name="Onuma R."/>
            <person name="Era A."/>
            <person name="Ohbayashi R."/>
            <person name="Uzuka A."/>
            <person name="Nozaki H."/>
            <person name="Yoshikawa H."/>
            <person name="Miyagishima S.Y."/>
        </authorList>
    </citation>
    <scope>NUCLEOTIDE SEQUENCE [LARGE SCALE GENOMIC DNA]</scope>
    <source>
        <strain evidence="1 2">NIES-2499</strain>
    </source>
</reference>
<keyword evidence="2" id="KW-1185">Reference proteome</keyword>
<dbReference type="Proteomes" id="UP000232323">
    <property type="component" value="Unassembled WGS sequence"/>
</dbReference>
<comment type="caution">
    <text evidence="1">The sequence shown here is derived from an EMBL/GenBank/DDBJ whole genome shotgun (WGS) entry which is preliminary data.</text>
</comment>
<sequence length="256" mass="27857">MYSSGTCLRRIPQQHGTVKSSCAGTQTTLSSKNCSRTVLTRSLYQPLAPSDNEKKSQNRRGDSHIVRCSYEEAYKKIRENRLARKLAKEQAATLSLETPSEGDADFVSRDGDVVTVQWEGRLVSNGQLIDRTSPMFGATNKPGGVEVPLDIQLGTTVGFAPKHGLKLAFSLVCGGMKAGETTSVLSKPGGSGWLRSYDIYSSSGKWLCQLGQEERTCSWASEPTIFNLTILKVQPAAGREAKRKLGLASNKQRISP</sequence>
<dbReference type="EMBL" id="BEGY01000071">
    <property type="protein sequence ID" value="GAX81846.1"/>
    <property type="molecule type" value="Genomic_DNA"/>
</dbReference>
<accession>A0A250XFN7</accession>
<evidence type="ECO:0000313" key="2">
    <source>
        <dbReference type="Proteomes" id="UP000232323"/>
    </source>
</evidence>
<name>A0A250XFN7_9CHLO</name>
<evidence type="ECO:0000313" key="1">
    <source>
        <dbReference type="EMBL" id="GAX81846.1"/>
    </source>
</evidence>